<comment type="caution">
    <text evidence="1">The sequence shown here is derived from an EMBL/GenBank/DDBJ whole genome shotgun (WGS) entry which is preliminary data.</text>
</comment>
<protein>
    <submittedName>
        <fullName evidence="1">Uncharacterized protein</fullName>
    </submittedName>
</protein>
<organism evidence="1 2">
    <name type="scientific">Coptis chinensis</name>
    <dbReference type="NCBI Taxonomy" id="261450"/>
    <lineage>
        <taxon>Eukaryota</taxon>
        <taxon>Viridiplantae</taxon>
        <taxon>Streptophyta</taxon>
        <taxon>Embryophyta</taxon>
        <taxon>Tracheophyta</taxon>
        <taxon>Spermatophyta</taxon>
        <taxon>Magnoliopsida</taxon>
        <taxon>Ranunculales</taxon>
        <taxon>Ranunculaceae</taxon>
        <taxon>Coptidoideae</taxon>
        <taxon>Coptis</taxon>
    </lineage>
</organism>
<evidence type="ECO:0000313" key="1">
    <source>
        <dbReference type="EMBL" id="KAF9604428.1"/>
    </source>
</evidence>
<dbReference type="AlphaFoldDB" id="A0A835HU95"/>
<gene>
    <name evidence="1" type="ORF">IFM89_006437</name>
</gene>
<sequence length="128" mass="14377">MHPDFGEIWLLFETRFKDSYVGKLGWGVMYLSGTKIGSCLLIIEDLSDLTLTSLVFDMFMISSRITHYGMNHLFEAISYLMRIAILAIKLPRSGSSCPEKLVWLSEKNGKLFSVKAAYNGLTSSLTPT</sequence>
<dbReference type="EMBL" id="JADFTS010000005">
    <property type="protein sequence ID" value="KAF9604428.1"/>
    <property type="molecule type" value="Genomic_DNA"/>
</dbReference>
<accession>A0A835HU95</accession>
<reference evidence="1 2" key="1">
    <citation type="submission" date="2020-10" db="EMBL/GenBank/DDBJ databases">
        <title>The Coptis chinensis genome and diversification of protoberbering-type alkaloids.</title>
        <authorList>
            <person name="Wang B."/>
            <person name="Shu S."/>
            <person name="Song C."/>
            <person name="Liu Y."/>
        </authorList>
    </citation>
    <scope>NUCLEOTIDE SEQUENCE [LARGE SCALE GENOMIC DNA]</scope>
    <source>
        <strain evidence="1">HL-2020</strain>
        <tissue evidence="1">Leaf</tissue>
    </source>
</reference>
<keyword evidence="2" id="KW-1185">Reference proteome</keyword>
<name>A0A835HU95_9MAGN</name>
<dbReference type="Proteomes" id="UP000631114">
    <property type="component" value="Unassembled WGS sequence"/>
</dbReference>
<evidence type="ECO:0000313" key="2">
    <source>
        <dbReference type="Proteomes" id="UP000631114"/>
    </source>
</evidence>
<proteinExistence type="predicted"/>